<comment type="caution">
    <text evidence="2">The sequence shown here is derived from an EMBL/GenBank/DDBJ whole genome shotgun (WGS) entry which is preliminary data.</text>
</comment>
<sequence>MPRLCPSTRIFASLLWTLPGAVMLPQVAHAQNAPREALIIMSRDVNLTLAVGSDDGAKIGQTYRLTRGAASAKIQITAVSKSQSTAMVIAADTGFVITVGDSATFLGEEPIAPPLRAIPGTSPGTPEPLPGLAPATGMATSATNAPAQAILTGVMGTTATLGVGIADGAVVGAVYALPLAGEVKARLQITAVRANDSTASVSILQEGFTPTVGDTTRFLGVEQVPVTAAPPVTIPVAPVFPSVPSVEVPGTTLNSNPLSSAPVTQNGIRVSAAPISSISGSTATVTSISGQNVSISAGSAQGAKSAQNVPILRGGEVIGLLRLQIVEQNSASGVVLYRDETLAPIAPGDAVGILGAAPSVGSPVVGGPILAENPTVAATVVQFETGASNFAVPKANPTYELLAALASSGLIRSQPASVFQDDGARRHNPSEDILFSRAQVAGFVREAMGNYDSENKGSGRDRAALAMLTKEFRRDLTSLGETEATLAPFATGGSAFGVSGFTRLTLAGGDTDADNRDPFSESYGARRSKSGYDSRTNIFGQIGSKLSFYSSFDYGNDIRKGNSNIFDVSAGTANSRDGIGNLQVRKAFLSYDAQSLLRGLTLSAGRREFWWGPGQFGTTTLSDAAGGLNSLSSVFERGSYKLEGLYAYLGHGPVGGARSLYGQNLSVKVGNSARFGVTTTILSPKDKFDPKLFLGAFTPISLYILDRQGGKTTGGANGSLGETNAVLGGYAELAVARGARVYGEIVLDDLAVNEKNPIENRNGSLVGAQIFNPKNPAKAGISAEYARLNSISNLVYLGNARDADSFYQYRGAPLGYAVSPASPTQFGGSESLRFEAHYMPLPHLRLHGGLEFADVNAEDQNAALNGARGFSRQQIYRFAAAYELSRTFTLTARLQKIDTNQPNFIKNEANRTDNFFSVELGRSF</sequence>
<evidence type="ECO:0000313" key="3">
    <source>
        <dbReference type="Proteomes" id="UP000237684"/>
    </source>
</evidence>
<evidence type="ECO:0000256" key="1">
    <source>
        <dbReference type="SAM" id="SignalP"/>
    </source>
</evidence>
<proteinExistence type="predicted"/>
<keyword evidence="1" id="KW-0732">Signal</keyword>
<dbReference type="Gene3D" id="2.40.160.130">
    <property type="entry name" value="Capsule assembly protein Wzi"/>
    <property type="match status" value="1"/>
</dbReference>
<dbReference type="RefSeq" id="WP_105482160.1">
    <property type="nucleotide sequence ID" value="NZ_NIGF01000001.1"/>
</dbReference>
<reference evidence="2 3" key="1">
    <citation type="journal article" date="2018" name="Syst. Appl. Microbiol.">
        <title>Abditibacterium utsteinense sp. nov., the first cultivated member of candidate phylum FBP, isolated from ice-free Antarctic soil samples.</title>
        <authorList>
            <person name="Tahon G."/>
            <person name="Tytgat B."/>
            <person name="Lebbe L."/>
            <person name="Carlier A."/>
            <person name="Willems A."/>
        </authorList>
    </citation>
    <scope>NUCLEOTIDE SEQUENCE [LARGE SCALE GENOMIC DNA]</scope>
    <source>
        <strain evidence="2 3">LMG 29911</strain>
    </source>
</reference>
<dbReference type="Proteomes" id="UP000237684">
    <property type="component" value="Unassembled WGS sequence"/>
</dbReference>
<dbReference type="InParanoid" id="A0A2S8SX88"/>
<feature type="chain" id="PRO_5015702441" evidence="1">
    <location>
        <begin position="31"/>
        <end position="924"/>
    </location>
</feature>
<gene>
    <name evidence="2" type="ORF">B1R32_101162</name>
</gene>
<dbReference type="InterPro" id="IPR038636">
    <property type="entry name" value="Wzi_sf"/>
</dbReference>
<organism evidence="2 3">
    <name type="scientific">Abditibacterium utsteinense</name>
    <dbReference type="NCBI Taxonomy" id="1960156"/>
    <lineage>
        <taxon>Bacteria</taxon>
        <taxon>Pseudomonadati</taxon>
        <taxon>Abditibacteriota</taxon>
        <taxon>Abditibacteriia</taxon>
        <taxon>Abditibacteriales</taxon>
        <taxon>Abditibacteriaceae</taxon>
        <taxon>Abditibacterium</taxon>
    </lineage>
</organism>
<dbReference type="OrthoDB" id="1293009at2"/>
<accession>A0A2S8SX88</accession>
<name>A0A2S8SX88_9BACT</name>
<protein>
    <submittedName>
        <fullName evidence="2">Capsule assembly protein Wzi</fullName>
    </submittedName>
</protein>
<dbReference type="AlphaFoldDB" id="A0A2S8SX88"/>
<keyword evidence="3" id="KW-1185">Reference proteome</keyword>
<evidence type="ECO:0000313" key="2">
    <source>
        <dbReference type="EMBL" id="PQV65421.1"/>
    </source>
</evidence>
<feature type="signal peptide" evidence="1">
    <location>
        <begin position="1"/>
        <end position="30"/>
    </location>
</feature>
<dbReference type="EMBL" id="NIGF01000001">
    <property type="protein sequence ID" value="PQV65421.1"/>
    <property type="molecule type" value="Genomic_DNA"/>
</dbReference>